<organism evidence="1 2">
    <name type="scientific">Catharanthus roseus</name>
    <name type="common">Madagascar periwinkle</name>
    <name type="synonym">Vinca rosea</name>
    <dbReference type="NCBI Taxonomy" id="4058"/>
    <lineage>
        <taxon>Eukaryota</taxon>
        <taxon>Viridiplantae</taxon>
        <taxon>Streptophyta</taxon>
        <taxon>Embryophyta</taxon>
        <taxon>Tracheophyta</taxon>
        <taxon>Spermatophyta</taxon>
        <taxon>Magnoliopsida</taxon>
        <taxon>eudicotyledons</taxon>
        <taxon>Gunneridae</taxon>
        <taxon>Pentapetalae</taxon>
        <taxon>asterids</taxon>
        <taxon>lamiids</taxon>
        <taxon>Gentianales</taxon>
        <taxon>Apocynaceae</taxon>
        <taxon>Rauvolfioideae</taxon>
        <taxon>Vinceae</taxon>
        <taxon>Catharanthinae</taxon>
        <taxon>Catharanthus</taxon>
    </lineage>
</organism>
<protein>
    <submittedName>
        <fullName evidence="1">Uncharacterized protein</fullName>
    </submittedName>
</protein>
<comment type="caution">
    <text evidence="1">The sequence shown here is derived from an EMBL/GenBank/DDBJ whole genome shotgun (WGS) entry which is preliminary data.</text>
</comment>
<accession>A0ACC0C691</accession>
<evidence type="ECO:0000313" key="1">
    <source>
        <dbReference type="EMBL" id="KAI5680483.1"/>
    </source>
</evidence>
<evidence type="ECO:0000313" key="2">
    <source>
        <dbReference type="Proteomes" id="UP001060085"/>
    </source>
</evidence>
<dbReference type="Proteomes" id="UP001060085">
    <property type="component" value="Linkage Group LG01"/>
</dbReference>
<gene>
    <name evidence="1" type="ORF">M9H77_01710</name>
</gene>
<name>A0ACC0C691_CATRO</name>
<proteinExistence type="predicted"/>
<reference evidence="2" key="1">
    <citation type="journal article" date="2023" name="Nat. Plants">
        <title>Single-cell RNA sequencing provides a high-resolution roadmap for understanding the multicellular compartmentation of specialized metabolism.</title>
        <authorList>
            <person name="Sun S."/>
            <person name="Shen X."/>
            <person name="Li Y."/>
            <person name="Li Y."/>
            <person name="Wang S."/>
            <person name="Li R."/>
            <person name="Zhang H."/>
            <person name="Shen G."/>
            <person name="Guo B."/>
            <person name="Wei J."/>
            <person name="Xu J."/>
            <person name="St-Pierre B."/>
            <person name="Chen S."/>
            <person name="Sun C."/>
        </authorList>
    </citation>
    <scope>NUCLEOTIDE SEQUENCE [LARGE SCALE GENOMIC DNA]</scope>
</reference>
<dbReference type="EMBL" id="CM044701">
    <property type="protein sequence ID" value="KAI5680483.1"/>
    <property type="molecule type" value="Genomic_DNA"/>
</dbReference>
<keyword evidence="2" id="KW-1185">Reference proteome</keyword>
<sequence>MEDPKKLISNSKENEKKNKLVVNLASCNGGVGGVGIVFIGGALATAALVSVLTVGRKLLKSGNGNNRDHCPSSTGSNSVNNAPEKFIAENISKNKDESKGGVLFFVPDSSLDVPQNMSNGAAETDINPISCKSFFPEEKHILEPYSGKGDLICDDKEIVLSSGLQGSDGSVVKTEEFSFAVIKDQMLFQRSENMKEDPYGGEIETIGQEKKTEIQLNLVDNDQKTKDVNCKESDHNETLVLQSSKEQDSALIDHDEDSNSRGSIPSKSIVPEGQDLLVQLLHYSSICKDRKQQDDCEEGSEAFEMVEMIAGAEALKAVHVEKGELGGNMILMEEKEKKCNQYEVCLVTETAEQLKTGEILEAVHGDQHDHWPIDQTIDQDKKLNGDQVDGGTVTISGEEHIYNRHDVLLREENDGGLDEDKAVEPVLGKDLMLGKETGGEQENETDAAKLVDVIDPAASSNELQKPQTEEQENPTIDIQEDHYVSDVITSEKVTSENLSLEEDSEMREENVHSSEAASEDSEDGVIQSDIHPLKQSIGNTLEDIEEAPATIEISDEDSMDDDDDTDEANIQDKVELNSEGTGDSSVESSTEPIWPAESLEELSTESTELKHHDQKEEKQAGEEENKALETEEKIYENEGTSFLDKYMLELEKKNRQQKSSLKPRIPSLTRPFMVLSWALGFRCFGLTFLKISLIVILVILLSKIRGL</sequence>